<comment type="similarity">
    <text evidence="1">Belongs to the LOR family.</text>
</comment>
<dbReference type="eggNOG" id="arCOG03995">
    <property type="taxonomic scope" value="Archaea"/>
</dbReference>
<dbReference type="STRING" id="269797.Mbar_A3074"/>
<organism evidence="2">
    <name type="scientific">Methanosarcina barkeri (strain Fusaro / DSM 804)</name>
    <dbReference type="NCBI Taxonomy" id="269797"/>
    <lineage>
        <taxon>Archaea</taxon>
        <taxon>Methanobacteriati</taxon>
        <taxon>Methanobacteriota</taxon>
        <taxon>Stenosarchaea group</taxon>
        <taxon>Methanomicrobia</taxon>
        <taxon>Methanosarcinales</taxon>
        <taxon>Methanosarcinaceae</taxon>
        <taxon>Methanosarcina</taxon>
    </lineage>
</organism>
<dbReference type="HOGENOM" id="CLU_176741_0_0_2"/>
<evidence type="ECO:0000313" key="2">
    <source>
        <dbReference type="EMBL" id="AAZ71964.1"/>
    </source>
</evidence>
<dbReference type="EMBL" id="CP000099">
    <property type="protein sequence ID" value="AAZ71964.1"/>
    <property type="molecule type" value="Genomic_DNA"/>
</dbReference>
<dbReference type="SUPFAM" id="SSF54518">
    <property type="entry name" value="Tubby C-terminal domain-like"/>
    <property type="match status" value="1"/>
</dbReference>
<dbReference type="KEGG" id="mba:Mbar_A3074"/>
<reference evidence="2" key="1">
    <citation type="submission" date="2006-06" db="EMBL/GenBank/DDBJ databases">
        <title>Complete sequence of chromosome 1 of Methanosarcina barkeri str. fusaro.</title>
        <authorList>
            <person name="Copeland A."/>
            <person name="Lucas S."/>
            <person name="Lapidus A."/>
            <person name="Barry K."/>
            <person name="Detter J.C."/>
            <person name="Glavina T."/>
            <person name="Hammon N."/>
            <person name="Israni S."/>
            <person name="Pitluck S."/>
            <person name="Goodwin L.A."/>
            <person name="Saunders E.H."/>
            <person name="Schmutz J."/>
            <person name="Larimer F."/>
            <person name="Land M."/>
            <person name="Anderson I."/>
            <person name="Richardson P."/>
        </authorList>
    </citation>
    <scope>NUCLEOTIDE SEQUENCE</scope>
    <source>
        <strain evidence="2">Fusaro</strain>
    </source>
</reference>
<evidence type="ECO:0000256" key="1">
    <source>
        <dbReference type="ARBA" id="ARBA00005437"/>
    </source>
</evidence>
<name>Q467H8_METBF</name>
<dbReference type="AlphaFoldDB" id="Q467H8"/>
<protein>
    <submittedName>
        <fullName evidence="2">Uncharacterized protein</fullName>
    </submittedName>
</protein>
<dbReference type="PaxDb" id="269797-Mbar_A3074"/>
<dbReference type="InterPro" id="IPR038595">
    <property type="entry name" value="LOR_sf"/>
</dbReference>
<proteinExistence type="inferred from homology"/>
<dbReference type="InterPro" id="IPR025659">
    <property type="entry name" value="Tubby-like_C"/>
</dbReference>
<sequence length="94" mass="11097">MRRIMGSLRGRGEERVQLYKMQEKLVTGDDYWIENEAGKKIIYVDGKALRARNTLIIKNSQGKELYKLKEKLLQVRDMMDFPCQGHDGYSKCRR</sequence>
<gene>
    <name evidence="2" type="ordered locus">Mbar_A3074</name>
</gene>
<dbReference type="Pfam" id="PF04525">
    <property type="entry name" value="LOR"/>
    <property type="match status" value="1"/>
</dbReference>
<dbReference type="Gene3D" id="2.40.160.200">
    <property type="entry name" value="LURP1-related"/>
    <property type="match status" value="1"/>
</dbReference>
<dbReference type="InterPro" id="IPR007612">
    <property type="entry name" value="LOR"/>
</dbReference>
<accession>Q467H8</accession>